<comment type="caution">
    <text evidence="4">The sequence shown here is derived from an EMBL/GenBank/DDBJ whole genome shotgun (WGS) entry which is preliminary data.</text>
</comment>
<evidence type="ECO:0000313" key="4">
    <source>
        <dbReference type="EMBL" id="MBP2472294.1"/>
    </source>
</evidence>
<protein>
    <recommendedName>
        <fullName evidence="3">Beta-ketoacyl synthase C-terminal domain-containing protein</fullName>
    </recommendedName>
</protein>
<feature type="region of interest" description="Disordered" evidence="2">
    <location>
        <begin position="339"/>
        <end position="403"/>
    </location>
</feature>
<organism evidence="4 5">
    <name type="scientific">Crossiella equi</name>
    <dbReference type="NCBI Taxonomy" id="130796"/>
    <lineage>
        <taxon>Bacteria</taxon>
        <taxon>Bacillati</taxon>
        <taxon>Actinomycetota</taxon>
        <taxon>Actinomycetes</taxon>
        <taxon>Pseudonocardiales</taxon>
        <taxon>Pseudonocardiaceae</taxon>
        <taxon>Crossiella</taxon>
    </lineage>
</organism>
<keyword evidence="5" id="KW-1185">Reference proteome</keyword>
<dbReference type="InterPro" id="IPR016039">
    <property type="entry name" value="Thiolase-like"/>
</dbReference>
<dbReference type="Gene3D" id="3.40.50.720">
    <property type="entry name" value="NAD(P)-binding Rossmann-like Domain"/>
    <property type="match status" value="1"/>
</dbReference>
<name>A0ABS5A6R4_9PSEU</name>
<dbReference type="SUPFAM" id="SSF53901">
    <property type="entry name" value="Thiolase-like"/>
    <property type="match status" value="1"/>
</dbReference>
<keyword evidence="1" id="KW-0808">Transferase</keyword>
<dbReference type="Pfam" id="PF02801">
    <property type="entry name" value="Ketoacyl-synt_C"/>
    <property type="match status" value="1"/>
</dbReference>
<evidence type="ECO:0000313" key="5">
    <source>
        <dbReference type="Proteomes" id="UP001519363"/>
    </source>
</evidence>
<feature type="domain" description="Beta-ketoacyl synthase C-terminal" evidence="3">
    <location>
        <begin position="301"/>
        <end position="339"/>
    </location>
</feature>
<dbReference type="Gene3D" id="3.40.47.10">
    <property type="match status" value="1"/>
</dbReference>
<evidence type="ECO:0000256" key="1">
    <source>
        <dbReference type="ARBA" id="ARBA00022679"/>
    </source>
</evidence>
<feature type="compositionally biased region" description="Basic residues" evidence="2">
    <location>
        <begin position="359"/>
        <end position="371"/>
    </location>
</feature>
<dbReference type="Proteomes" id="UP001519363">
    <property type="component" value="Unassembled WGS sequence"/>
</dbReference>
<dbReference type="RefSeq" id="WP_209706441.1">
    <property type="nucleotide sequence ID" value="NZ_JAGIOO010000001.1"/>
</dbReference>
<accession>A0ABS5A6R4</accession>
<evidence type="ECO:0000259" key="3">
    <source>
        <dbReference type="Pfam" id="PF02801"/>
    </source>
</evidence>
<proteinExistence type="predicted"/>
<gene>
    <name evidence="4" type="ORF">JOF53_001166</name>
</gene>
<dbReference type="EMBL" id="JAGIOO010000001">
    <property type="protein sequence ID" value="MBP2472294.1"/>
    <property type="molecule type" value="Genomic_DNA"/>
</dbReference>
<dbReference type="InterPro" id="IPR014031">
    <property type="entry name" value="Ketoacyl_synth_C"/>
</dbReference>
<evidence type="ECO:0000256" key="2">
    <source>
        <dbReference type="SAM" id="MobiDB-lite"/>
    </source>
</evidence>
<reference evidence="4 5" key="1">
    <citation type="submission" date="2021-03" db="EMBL/GenBank/DDBJ databases">
        <title>Sequencing the genomes of 1000 actinobacteria strains.</title>
        <authorList>
            <person name="Klenk H.-P."/>
        </authorList>
    </citation>
    <scope>NUCLEOTIDE SEQUENCE [LARGE SCALE GENOMIC DNA]</scope>
    <source>
        <strain evidence="4 5">DSM 44580</strain>
    </source>
</reference>
<dbReference type="InterPro" id="IPR050091">
    <property type="entry name" value="PKS_NRPS_Biosynth_Enz"/>
</dbReference>
<dbReference type="PANTHER" id="PTHR43775">
    <property type="entry name" value="FATTY ACID SYNTHASE"/>
    <property type="match status" value="1"/>
</dbReference>
<sequence length="403" mass="43345">MAGRVIYAGFVGGNRLLTEHVELLVVAGVEAYRWSPTPGFRYNWFENTVPTLSGRDPVPGGRKVIFVRGHFMTFLTRPELNPYPGWSVPPTLWTISRGGVDLLSRAIPNLNRPPPVPNQIDAEMFWPKAKVSSIAWMSRKRPSVSALLKQILRNDPRSEGVEPRDSRDRTHAQVAEVLAGTSVFIALAVRRRAAGYPAVSLAWGAWEPTGGMTARLGETDSARLARGAPVAEALRMLDTALHAPRADLVPAVLDRKALRALGSELPALLRDLVGEAAPAWRGLDLTGLNEPERRVRLLDLVHTEAAAVIRHALADAGLRPSEVEAVEAHGTGLVTLLGDVAPDAHQPGPGLGHGDRGRRGPRARPGPHRQPGRGAAPVRGRAPGTHPHGRGGLLSPAARSAPW</sequence>
<dbReference type="PANTHER" id="PTHR43775:SF51">
    <property type="entry name" value="INACTIVE PHENOLPHTHIOCEROL SYNTHESIS POLYKETIDE SYNTHASE TYPE I PKS1-RELATED"/>
    <property type="match status" value="1"/>
</dbReference>